<name>A0A4R0JDE3_9ACTN</name>
<dbReference type="InterPro" id="IPR021725">
    <property type="entry name" value="Cdd1"/>
</dbReference>
<reference evidence="1 2" key="1">
    <citation type="submission" date="2019-02" db="EMBL/GenBank/DDBJ databases">
        <title>Kribbella capetownensis sp. nov. and Kribbella speibonae sp. nov., isolated from soil.</title>
        <authorList>
            <person name="Curtis S.M."/>
            <person name="Norton I."/>
            <person name="Everest G.J."/>
            <person name="Meyers P.R."/>
        </authorList>
    </citation>
    <scope>NUCLEOTIDE SEQUENCE [LARGE SCALE GENOMIC DNA]</scope>
    <source>
        <strain evidence="1 2">YM53</strain>
    </source>
</reference>
<dbReference type="Gene3D" id="1.10.150.20">
    <property type="entry name" value="5' to 3' exonuclease, C-terminal subdomain"/>
    <property type="match status" value="1"/>
</dbReference>
<keyword evidence="2" id="KW-1185">Reference proteome</keyword>
<accession>A0A4R0JDE3</accession>
<organism evidence="1 2">
    <name type="scientific">Kribbella capetownensis</name>
    <dbReference type="NCBI Taxonomy" id="1572659"/>
    <lineage>
        <taxon>Bacteria</taxon>
        <taxon>Bacillati</taxon>
        <taxon>Actinomycetota</taxon>
        <taxon>Actinomycetes</taxon>
        <taxon>Propionibacteriales</taxon>
        <taxon>Kribbellaceae</taxon>
        <taxon>Kribbella</taxon>
    </lineage>
</organism>
<protein>
    <submittedName>
        <fullName evidence="1">Mitomycin resistance protein</fullName>
    </submittedName>
</protein>
<dbReference type="OrthoDB" id="7173324at2"/>
<gene>
    <name evidence="1" type="ORF">E0H75_34890</name>
</gene>
<evidence type="ECO:0000313" key="2">
    <source>
        <dbReference type="Proteomes" id="UP000293342"/>
    </source>
</evidence>
<dbReference type="Proteomes" id="UP000293342">
    <property type="component" value="Unassembled WGS sequence"/>
</dbReference>
<sequence>MSPTQRTRTAPSSRSDLTDLMNVGKAVAGYFQRAGITQISELAGRDPVEIYEDMCEADGQRLDPCLLDTVMSAVDQADGKPARRWWSYTAHRKQLLEQ</sequence>
<evidence type="ECO:0000313" key="1">
    <source>
        <dbReference type="EMBL" id="TCC44067.1"/>
    </source>
</evidence>
<dbReference type="AlphaFoldDB" id="A0A4R0JDE3"/>
<dbReference type="Pfam" id="PF11731">
    <property type="entry name" value="Cdd1"/>
    <property type="match status" value="1"/>
</dbReference>
<comment type="caution">
    <text evidence="1">The sequence shown here is derived from an EMBL/GenBank/DDBJ whole genome shotgun (WGS) entry which is preliminary data.</text>
</comment>
<dbReference type="EMBL" id="SJKD01000010">
    <property type="protein sequence ID" value="TCC44067.1"/>
    <property type="molecule type" value="Genomic_DNA"/>
</dbReference>
<proteinExistence type="predicted"/>